<dbReference type="RefSeq" id="WP_124330943.1">
    <property type="nucleotide sequence ID" value="NZ_BEXT01000001.1"/>
</dbReference>
<dbReference type="GO" id="GO:1990481">
    <property type="term" value="P:mRNA pseudouridine synthesis"/>
    <property type="evidence" value="ECO:0007669"/>
    <property type="project" value="TreeGrafter"/>
</dbReference>
<dbReference type="Pfam" id="PF01509">
    <property type="entry name" value="TruB_N"/>
    <property type="match status" value="1"/>
</dbReference>
<dbReference type="NCBIfam" id="TIGR00431">
    <property type="entry name" value="TruB"/>
    <property type="match status" value="1"/>
</dbReference>
<dbReference type="AlphaFoldDB" id="A0A401G407"/>
<dbReference type="EMBL" id="BEXT01000001">
    <property type="protein sequence ID" value="GBC63921.1"/>
    <property type="molecule type" value="Genomic_DNA"/>
</dbReference>
<proteinExistence type="inferred from homology"/>
<feature type="domain" description="Pseudouridine synthase II N-terminal" evidence="6">
    <location>
        <begin position="27"/>
        <end position="175"/>
    </location>
</feature>
<organism evidence="8 9">
    <name type="scientific">Desulfonema ishimotonii</name>
    <dbReference type="NCBI Taxonomy" id="45657"/>
    <lineage>
        <taxon>Bacteria</taxon>
        <taxon>Pseudomonadati</taxon>
        <taxon>Thermodesulfobacteriota</taxon>
        <taxon>Desulfobacteria</taxon>
        <taxon>Desulfobacterales</taxon>
        <taxon>Desulfococcaceae</taxon>
        <taxon>Desulfonema</taxon>
    </lineage>
</organism>
<dbReference type="InterPro" id="IPR020103">
    <property type="entry name" value="PsdUridine_synth_cat_dom_sf"/>
</dbReference>
<dbReference type="GO" id="GO:0160148">
    <property type="term" value="F:tRNA pseudouridine(55) synthase activity"/>
    <property type="evidence" value="ECO:0007669"/>
    <property type="project" value="UniProtKB-EC"/>
</dbReference>
<gene>
    <name evidence="5" type="primary">truB</name>
    <name evidence="8" type="ORF">DENIS_4920</name>
</gene>
<evidence type="ECO:0000256" key="1">
    <source>
        <dbReference type="ARBA" id="ARBA00000385"/>
    </source>
</evidence>
<dbReference type="HAMAP" id="MF_01080">
    <property type="entry name" value="TruB_bact"/>
    <property type="match status" value="1"/>
</dbReference>
<evidence type="ECO:0000256" key="3">
    <source>
        <dbReference type="ARBA" id="ARBA00022694"/>
    </source>
</evidence>
<dbReference type="Pfam" id="PF16198">
    <property type="entry name" value="TruB_C_2"/>
    <property type="match status" value="1"/>
</dbReference>
<dbReference type="PANTHER" id="PTHR13767">
    <property type="entry name" value="TRNA-PSEUDOURIDINE SYNTHASE"/>
    <property type="match status" value="1"/>
</dbReference>
<reference evidence="9" key="1">
    <citation type="submission" date="2017-11" db="EMBL/GenBank/DDBJ databases">
        <authorList>
            <person name="Watanabe M."/>
            <person name="Kojima H."/>
        </authorList>
    </citation>
    <scope>NUCLEOTIDE SEQUENCE [LARGE SCALE GENOMIC DNA]</scope>
    <source>
        <strain evidence="9">Tokyo 01</strain>
    </source>
</reference>
<dbReference type="Gene3D" id="3.30.2350.10">
    <property type="entry name" value="Pseudouridine synthase"/>
    <property type="match status" value="1"/>
</dbReference>
<dbReference type="EC" id="5.4.99.25" evidence="5"/>
<comment type="catalytic activity">
    <reaction evidence="1 5">
        <text>uridine(55) in tRNA = pseudouridine(55) in tRNA</text>
        <dbReference type="Rhea" id="RHEA:42532"/>
        <dbReference type="Rhea" id="RHEA-COMP:10101"/>
        <dbReference type="Rhea" id="RHEA-COMP:10102"/>
        <dbReference type="ChEBI" id="CHEBI:65314"/>
        <dbReference type="ChEBI" id="CHEBI:65315"/>
        <dbReference type="EC" id="5.4.99.25"/>
    </reaction>
</comment>
<evidence type="ECO:0000256" key="2">
    <source>
        <dbReference type="ARBA" id="ARBA00005642"/>
    </source>
</evidence>
<dbReference type="Proteomes" id="UP000288096">
    <property type="component" value="Unassembled WGS sequence"/>
</dbReference>
<dbReference type="InterPro" id="IPR032819">
    <property type="entry name" value="TruB_C"/>
</dbReference>
<keyword evidence="3 5" id="KW-0819">tRNA processing</keyword>
<comment type="function">
    <text evidence="5">Responsible for synthesis of pseudouridine from uracil-55 in the psi GC loop of transfer RNAs.</text>
</comment>
<feature type="domain" description="tRNA pseudouridylate synthase B C-terminal" evidence="7">
    <location>
        <begin position="176"/>
        <end position="219"/>
    </location>
</feature>
<sequence>MQSPLNGILIIDKPEEMSSARALACVKKATGVRKAGHTGTLDPFATGVLVCCVNQATKLSRFFLHGDKSYEATLLLGVETDTQDLTGSVLSTCENLCFSDEEVRAAFAPFEGRIEQQPPVYSALKHNGVPLYKLARQGKPVQKPPRTVLISRLEILEIALPEVRFAVSCSGGTYIRTLAADIGRALGCGAHLKALRRTGSSHFALKDAVTLAELGDLAAAGRIGDRLVSLSDALTHMPDHQADHRLMRKIMYGNTIARSDIPANLPEGYLRVTDSANRLLAVLSHKKESDTYNYCCVFNSNVNI</sequence>
<keyword evidence="4 5" id="KW-0413">Isomerase</keyword>
<keyword evidence="9" id="KW-1185">Reference proteome</keyword>
<dbReference type="GO" id="GO:0031119">
    <property type="term" value="P:tRNA pseudouridine synthesis"/>
    <property type="evidence" value="ECO:0007669"/>
    <property type="project" value="UniProtKB-UniRule"/>
</dbReference>
<reference evidence="9" key="2">
    <citation type="submission" date="2019-01" db="EMBL/GenBank/DDBJ databases">
        <title>Genome sequence of Desulfonema ishimotonii strain Tokyo 01.</title>
        <authorList>
            <person name="Fukui M."/>
        </authorList>
    </citation>
    <scope>NUCLEOTIDE SEQUENCE [LARGE SCALE GENOMIC DNA]</scope>
    <source>
        <strain evidence="9">Tokyo 01</strain>
    </source>
</reference>
<evidence type="ECO:0000259" key="6">
    <source>
        <dbReference type="Pfam" id="PF01509"/>
    </source>
</evidence>
<evidence type="ECO:0000256" key="5">
    <source>
        <dbReference type="HAMAP-Rule" id="MF_01080"/>
    </source>
</evidence>
<evidence type="ECO:0000313" key="9">
    <source>
        <dbReference type="Proteomes" id="UP000288096"/>
    </source>
</evidence>
<comment type="caution">
    <text evidence="8">The sequence shown here is derived from an EMBL/GenBank/DDBJ whole genome shotgun (WGS) entry which is preliminary data.</text>
</comment>
<dbReference type="CDD" id="cd02573">
    <property type="entry name" value="PseudoU_synth_EcTruB"/>
    <property type="match status" value="1"/>
</dbReference>
<dbReference type="InterPro" id="IPR014780">
    <property type="entry name" value="tRNA_psdUridine_synth_TruB"/>
</dbReference>
<evidence type="ECO:0000256" key="4">
    <source>
        <dbReference type="ARBA" id="ARBA00023235"/>
    </source>
</evidence>
<dbReference type="OrthoDB" id="9802309at2"/>
<dbReference type="SUPFAM" id="SSF55120">
    <property type="entry name" value="Pseudouridine synthase"/>
    <property type="match status" value="1"/>
</dbReference>
<accession>A0A401G407</accession>
<comment type="similarity">
    <text evidence="2 5">Belongs to the pseudouridine synthase TruB family. Type 1 subfamily.</text>
</comment>
<dbReference type="PANTHER" id="PTHR13767:SF2">
    <property type="entry name" value="PSEUDOURIDYLATE SYNTHASE TRUB1"/>
    <property type="match status" value="1"/>
</dbReference>
<evidence type="ECO:0000313" key="8">
    <source>
        <dbReference type="EMBL" id="GBC63921.1"/>
    </source>
</evidence>
<evidence type="ECO:0000259" key="7">
    <source>
        <dbReference type="Pfam" id="PF16198"/>
    </source>
</evidence>
<dbReference type="GO" id="GO:0003723">
    <property type="term" value="F:RNA binding"/>
    <property type="evidence" value="ECO:0007669"/>
    <property type="project" value="InterPro"/>
</dbReference>
<protein>
    <recommendedName>
        <fullName evidence="5">tRNA pseudouridine synthase B</fullName>
        <ecNumber evidence="5">5.4.99.25</ecNumber>
    </recommendedName>
    <alternativeName>
        <fullName evidence="5">tRNA pseudouridine(55) synthase</fullName>
        <shortName evidence="5">Psi55 synthase</shortName>
    </alternativeName>
    <alternativeName>
        <fullName evidence="5">tRNA pseudouridylate synthase</fullName>
    </alternativeName>
    <alternativeName>
        <fullName evidence="5">tRNA-uridine isomerase</fullName>
    </alternativeName>
</protein>
<feature type="active site" description="Nucleophile" evidence="5">
    <location>
        <position position="42"/>
    </location>
</feature>
<dbReference type="InterPro" id="IPR002501">
    <property type="entry name" value="PsdUridine_synth_N"/>
</dbReference>
<name>A0A401G407_9BACT</name>